<proteinExistence type="predicted"/>
<dbReference type="PANTHER" id="PTHR10098:SF108">
    <property type="entry name" value="TETRATRICOPEPTIDE REPEAT PROTEIN 28"/>
    <property type="match status" value="1"/>
</dbReference>
<evidence type="ECO:0000313" key="2">
    <source>
        <dbReference type="EMBL" id="MBE9146485.1"/>
    </source>
</evidence>
<dbReference type="Proteomes" id="UP000640725">
    <property type="component" value="Unassembled WGS sequence"/>
</dbReference>
<dbReference type="InterPro" id="IPR011990">
    <property type="entry name" value="TPR-like_helical_dom_sf"/>
</dbReference>
<dbReference type="Pfam" id="PF12770">
    <property type="entry name" value="CHAT"/>
    <property type="match status" value="1"/>
</dbReference>
<comment type="caution">
    <text evidence="2">The sequence shown here is derived from an EMBL/GenBank/DDBJ whole genome shotgun (WGS) entry which is preliminary data.</text>
</comment>
<protein>
    <submittedName>
        <fullName evidence="2">CHAT domain-containing protein</fullName>
    </submittedName>
</protein>
<dbReference type="EMBL" id="JADEWU010000102">
    <property type="protein sequence ID" value="MBE9146485.1"/>
    <property type="molecule type" value="Genomic_DNA"/>
</dbReference>
<accession>A0ABR9UJ35</accession>
<reference evidence="2 3" key="1">
    <citation type="submission" date="2020-10" db="EMBL/GenBank/DDBJ databases">
        <authorList>
            <person name="Castelo-Branco R."/>
            <person name="Eusebio N."/>
            <person name="Adriana R."/>
            <person name="Vieira A."/>
            <person name="Brugerolle De Fraissinette N."/>
            <person name="Rezende De Castro R."/>
            <person name="Schneider M.P."/>
            <person name="Vasconcelos V."/>
            <person name="Leao P.N."/>
        </authorList>
    </citation>
    <scope>NUCLEOTIDE SEQUENCE [LARGE SCALE GENOMIC DNA]</scope>
    <source>
        <strain evidence="2 3">LEGE 06226</strain>
    </source>
</reference>
<organism evidence="2 3">
    <name type="scientific">Planktothrix mougeotii LEGE 06226</name>
    <dbReference type="NCBI Taxonomy" id="1828728"/>
    <lineage>
        <taxon>Bacteria</taxon>
        <taxon>Bacillati</taxon>
        <taxon>Cyanobacteriota</taxon>
        <taxon>Cyanophyceae</taxon>
        <taxon>Oscillatoriophycideae</taxon>
        <taxon>Oscillatoriales</taxon>
        <taxon>Microcoleaceae</taxon>
        <taxon>Planktothrix</taxon>
    </lineage>
</organism>
<dbReference type="SUPFAM" id="SSF48452">
    <property type="entry name" value="TPR-like"/>
    <property type="match status" value="1"/>
</dbReference>
<evidence type="ECO:0000313" key="3">
    <source>
        <dbReference type="Proteomes" id="UP000640725"/>
    </source>
</evidence>
<sequence>DRIQGETAENIETAIAYYKEALSVYTRNAFPQDWATTQIGLGIAYAVRIQGEKAQNLETAIACFTQALSVLTPNAFPQNHAVTAFNLGRAYQDSQQWQLAYEAFADAMNTVETLRSQIVSGEEAKQKLAEEWNILYRGMVEVCIELKHYEKAIEYVERSKAQNLVEVLAIRDLYPKGKIPDVVRSELERLRQEIDYEDRRQAAASQPDYTLINELRQRYDQLYPFKPIQYGEIQDLIDDHTAILQWYIFGDCFRAFIITRHRSQPLIYTFTTTDLEQLQKWADEYFKAYYASEQAETKSEQEALQEQWQNSLPSRLQDLAKILQIDQILGKFSELPKSINQLILIPHRYLHLFPLHTLPVSTETWLKFHPQGNPIPSHPTVLDCFSQGVRYAPSNQLLKQVQEQNCTEFDRLFAVQTPNPNLKDLDLGSVNAIKQQFLQSDILKNDGAKKSDILHIDATTKNVISINEKLRNSHCAFFFCHGKFDLKNPLDSGLELADDVLTLDDIIRYFELKNCRLVTLSACETGLTDFSKNSDEYIGLPSGFILAGATNIVSSLWSVNAIATAILMLKFYQELENLGNIGLALKSAQCWLRDTTVQGFQTWLPTTRLSDTWQGQLKRYFQKQEIEKAATFQPFESPYYWAAFCAIGKGV</sequence>
<keyword evidence="3" id="KW-1185">Reference proteome</keyword>
<dbReference type="PANTHER" id="PTHR10098">
    <property type="entry name" value="RAPSYN-RELATED"/>
    <property type="match status" value="1"/>
</dbReference>
<feature type="domain" description="CHAT" evidence="1">
    <location>
        <begin position="335"/>
        <end position="648"/>
    </location>
</feature>
<dbReference type="InterPro" id="IPR024983">
    <property type="entry name" value="CHAT_dom"/>
</dbReference>
<name>A0ABR9UJ35_9CYAN</name>
<dbReference type="RefSeq" id="WP_193871815.1">
    <property type="nucleotide sequence ID" value="NZ_JADEWU010000102.1"/>
</dbReference>
<dbReference type="Gene3D" id="1.25.40.10">
    <property type="entry name" value="Tetratricopeptide repeat domain"/>
    <property type="match status" value="1"/>
</dbReference>
<feature type="non-terminal residue" evidence="2">
    <location>
        <position position="1"/>
    </location>
</feature>
<evidence type="ECO:0000259" key="1">
    <source>
        <dbReference type="Pfam" id="PF12770"/>
    </source>
</evidence>
<gene>
    <name evidence="2" type="ORF">IQ236_25145</name>
</gene>